<reference evidence="1" key="1">
    <citation type="submission" date="2021-03" db="EMBL/GenBank/DDBJ databases">
        <title>Draft genome sequence of rust myrtle Austropuccinia psidii MF-1, a brazilian biotype.</title>
        <authorList>
            <person name="Quecine M.C."/>
            <person name="Pachon D.M.R."/>
            <person name="Bonatelli M.L."/>
            <person name="Correr F.H."/>
            <person name="Franceschini L.M."/>
            <person name="Leite T.F."/>
            <person name="Margarido G.R.A."/>
            <person name="Almeida C.A."/>
            <person name="Ferrarezi J.A."/>
            <person name="Labate C.A."/>
        </authorList>
    </citation>
    <scope>NUCLEOTIDE SEQUENCE</scope>
    <source>
        <strain evidence="1">MF-1</strain>
    </source>
</reference>
<protein>
    <submittedName>
        <fullName evidence="1">Uncharacterized protein</fullName>
    </submittedName>
</protein>
<proteinExistence type="predicted"/>
<name>A0A9Q3GNW7_9BASI</name>
<gene>
    <name evidence="1" type="ORF">O181_013397</name>
</gene>
<accession>A0A9Q3GNW7</accession>
<dbReference type="EMBL" id="AVOT02003494">
    <property type="protein sequence ID" value="MBW0473682.1"/>
    <property type="molecule type" value="Genomic_DNA"/>
</dbReference>
<keyword evidence="2" id="KW-1185">Reference proteome</keyword>
<dbReference type="Proteomes" id="UP000765509">
    <property type="component" value="Unassembled WGS sequence"/>
</dbReference>
<comment type="caution">
    <text evidence="1">The sequence shown here is derived from an EMBL/GenBank/DDBJ whole genome shotgun (WGS) entry which is preliminary data.</text>
</comment>
<sequence>MPKQISVVSSNKNTYKEEFVTNKLGEAHINPTLSSKMRQQLVYVLYTYDNAFSSYNEPLGAIRGHEIDITPNIDRTYPPAIRRPA</sequence>
<evidence type="ECO:0000313" key="1">
    <source>
        <dbReference type="EMBL" id="MBW0473682.1"/>
    </source>
</evidence>
<dbReference type="AlphaFoldDB" id="A0A9Q3GNW7"/>
<organism evidence="1 2">
    <name type="scientific">Austropuccinia psidii MF-1</name>
    <dbReference type="NCBI Taxonomy" id="1389203"/>
    <lineage>
        <taxon>Eukaryota</taxon>
        <taxon>Fungi</taxon>
        <taxon>Dikarya</taxon>
        <taxon>Basidiomycota</taxon>
        <taxon>Pucciniomycotina</taxon>
        <taxon>Pucciniomycetes</taxon>
        <taxon>Pucciniales</taxon>
        <taxon>Sphaerophragmiaceae</taxon>
        <taxon>Austropuccinia</taxon>
    </lineage>
</organism>
<dbReference type="OrthoDB" id="3068303at2759"/>
<evidence type="ECO:0000313" key="2">
    <source>
        <dbReference type="Proteomes" id="UP000765509"/>
    </source>
</evidence>